<comment type="caution">
    <text evidence="2">The sequence shown here is derived from an EMBL/GenBank/DDBJ whole genome shotgun (WGS) entry which is preliminary data.</text>
</comment>
<dbReference type="Gene3D" id="1.25.40.10">
    <property type="entry name" value="Tetratricopeptide repeat domain"/>
    <property type="match status" value="1"/>
</dbReference>
<evidence type="ECO:0000313" key="2">
    <source>
        <dbReference type="EMBL" id="CAB0600895.1"/>
    </source>
</evidence>
<feature type="domain" description="Thioredoxin" evidence="1">
    <location>
        <begin position="44"/>
        <end position="142"/>
    </location>
</feature>
<dbReference type="EMBL" id="CADDAV010000015">
    <property type="protein sequence ID" value="CAB0600895.1"/>
    <property type="molecule type" value="Genomic_DNA"/>
</dbReference>
<evidence type="ECO:0000313" key="3">
    <source>
        <dbReference type="Proteomes" id="UP000480222"/>
    </source>
</evidence>
<dbReference type="CDD" id="cd02956">
    <property type="entry name" value="ybbN"/>
    <property type="match status" value="1"/>
</dbReference>
<accession>A0A0D6FXT5</accession>
<dbReference type="KEGG" id="cdip:ERS451417_00973"/>
<dbReference type="AlphaFoldDB" id="A0A0D6FXT5"/>
<dbReference type="KEGG" id="cdi:DIP1064"/>
<dbReference type="InterPro" id="IPR013766">
    <property type="entry name" value="Thioredoxin_domain"/>
</dbReference>
<sequence length="298" mass="32148">MTTPNRFVAGAIDLGEVKARAEARSQAQRAGQSSVTEVEPTVTITMDNVEEQLIKRSMQVPVVVLIGTPRSPDSEQLRADLSQIASGASLSFIFAYIDADATPQVAQMFGIQGLPTVVALAQGQPLANFEGGQPMEALQQWTAAVVKAVEGKLPGITGDDAEAEPAEDPRFEPATEALNAGDFDAAIAVYEEILRHEPKNQMALQARDNARLLSRLKDADRSVDPIAVADADLQDVDKAFAAADAEITTGKVEEAFDRLIELLPNEKVRTRLLELYSVFEPSDSRVQAARSKMASKLF</sequence>
<proteinExistence type="predicted"/>
<dbReference type="InterPro" id="IPR011990">
    <property type="entry name" value="TPR-like_helical_dom_sf"/>
</dbReference>
<dbReference type="OMA" id="QPRNMSM"/>
<dbReference type="OrthoDB" id="5181746at2"/>
<dbReference type="Pfam" id="PF14561">
    <property type="entry name" value="TPR_20"/>
    <property type="match status" value="1"/>
</dbReference>
<dbReference type="InterPro" id="IPR036249">
    <property type="entry name" value="Thioredoxin-like_sf"/>
</dbReference>
<organism evidence="2 3">
    <name type="scientific">Corynebacterium diphtheriae</name>
    <dbReference type="NCBI Taxonomy" id="1717"/>
    <lineage>
        <taxon>Bacteria</taxon>
        <taxon>Bacillati</taxon>
        <taxon>Actinomycetota</taxon>
        <taxon>Actinomycetes</taxon>
        <taxon>Mycobacteriales</taxon>
        <taxon>Corynebacteriaceae</taxon>
        <taxon>Corynebacterium</taxon>
    </lineage>
</organism>
<name>A0A0D6FXT5_CORDP</name>
<evidence type="ECO:0000259" key="1">
    <source>
        <dbReference type="Pfam" id="PF00085"/>
    </source>
</evidence>
<dbReference type="RefSeq" id="WP_010934778.1">
    <property type="nucleotide sequence ID" value="NZ_CAJDYQ010000005.1"/>
</dbReference>
<dbReference type="SUPFAM" id="SSF52833">
    <property type="entry name" value="Thioredoxin-like"/>
    <property type="match status" value="1"/>
</dbReference>
<dbReference type="GO" id="GO:0006950">
    <property type="term" value="P:response to stress"/>
    <property type="evidence" value="ECO:0007669"/>
    <property type="project" value="UniProtKB-ARBA"/>
</dbReference>
<dbReference type="Gene3D" id="3.40.30.10">
    <property type="entry name" value="Glutaredoxin"/>
    <property type="match status" value="1"/>
</dbReference>
<dbReference type="Pfam" id="PF00085">
    <property type="entry name" value="Thioredoxin"/>
    <property type="match status" value="1"/>
</dbReference>
<dbReference type="Proteomes" id="UP000480222">
    <property type="component" value="Unassembled WGS sequence"/>
</dbReference>
<dbReference type="GeneID" id="29421846"/>
<reference evidence="2 3" key="1">
    <citation type="submission" date="2020-02" db="EMBL/GenBank/DDBJ databases">
        <authorList>
            <person name="Brisse S."/>
        </authorList>
    </citation>
    <scope>NUCLEOTIDE SEQUENCE [LARGE SCALE GENOMIC DNA]</scope>
    <source>
        <strain evidence="2">CIP107547</strain>
    </source>
</reference>
<protein>
    <submittedName>
        <fullName evidence="2">Co-chaperone YbbN</fullName>
    </submittedName>
</protein>
<gene>
    <name evidence="2" type="ORF">CIP107547_01245</name>
</gene>